<feature type="chain" id="PRO_5002600802" description="Lipoprotein" evidence="1">
    <location>
        <begin position="18"/>
        <end position="213"/>
    </location>
</feature>
<keyword evidence="1" id="KW-0732">Signal</keyword>
<evidence type="ECO:0000313" key="2">
    <source>
        <dbReference type="EMBL" id="AAX50739.1"/>
    </source>
</evidence>
<protein>
    <recommendedName>
        <fullName evidence="4">Lipoprotein</fullName>
    </recommendedName>
</protein>
<dbReference type="KEGG" id="cta:CTA_0508"/>
<name>A0A0H2X2C4_CHLTA</name>
<reference evidence="2 3" key="1">
    <citation type="journal article" date="2005" name="Infect. Immun.">
        <title>Comparative genomic analysis of Chlamydia trachomatis oculotropic and genitotropic strains.</title>
        <authorList>
            <person name="Carlson J.H."/>
            <person name="Porcella S.F."/>
            <person name="McClarty G."/>
            <person name="Caldwell H.D."/>
        </authorList>
    </citation>
    <scope>NUCLEOTIDE SEQUENCE [LARGE SCALE GENOMIC DNA]</scope>
    <source>
        <strain evidence="3">ATCC VR-571B / DSM 19440 / HAR-13</strain>
    </source>
</reference>
<proteinExistence type="predicted"/>
<dbReference type="EMBL" id="CP000051">
    <property type="protein sequence ID" value="AAX50739.1"/>
    <property type="molecule type" value="Genomic_DNA"/>
</dbReference>
<evidence type="ECO:0000256" key="1">
    <source>
        <dbReference type="SAM" id="SignalP"/>
    </source>
</evidence>
<feature type="signal peptide" evidence="1">
    <location>
        <begin position="1"/>
        <end position="17"/>
    </location>
</feature>
<evidence type="ECO:0000313" key="3">
    <source>
        <dbReference type="Proteomes" id="UP000002532"/>
    </source>
</evidence>
<dbReference type="AlphaFoldDB" id="A0A0H2X2C4"/>
<evidence type="ECO:0008006" key="4">
    <source>
        <dbReference type="Google" id="ProtNLM"/>
    </source>
</evidence>
<organism evidence="2 3">
    <name type="scientific">Chlamydia trachomatis serovar A (strain ATCC VR-571B / DSM 19440 / HAR-13)</name>
    <dbReference type="NCBI Taxonomy" id="315277"/>
    <lineage>
        <taxon>Bacteria</taxon>
        <taxon>Pseudomonadati</taxon>
        <taxon>Chlamydiota</taxon>
        <taxon>Chlamydiia</taxon>
        <taxon>Chlamydiales</taxon>
        <taxon>Chlamydiaceae</taxon>
        <taxon>Chlamydia/Chlamydophila group</taxon>
        <taxon>Chlamydia</taxon>
    </lineage>
</organism>
<dbReference type="HOGENOM" id="CLU_105766_0_0_0"/>
<sequence>MNLILLLTLCLSSLLSGCSTDNRQTSYIEAARITTQSSGSLILYPVIEPRSAPTYHWPTPKSPVITNYSFHCHGTSGSLSTEETLVFDCNGIKHLAKPFSIHPLLVTIAQYIHHHFPITIEEGYCCPMHYKFLLTSDTSISEQHCKGLAAIVSTQQPVSPQMLAPILSKLYRGLPLPSKTFTLFHNTIQNEDFIITSTFKKGKPVLVIEVHHE</sequence>
<gene>
    <name evidence="2" type="ordered locus">CTA_0508</name>
</gene>
<dbReference type="Proteomes" id="UP000002532">
    <property type="component" value="Chromosome"/>
</dbReference>
<accession>A0A0H2X2C4</accession>
<keyword evidence="3" id="KW-1185">Reference proteome</keyword>
<dbReference type="RefSeq" id="WP_009871823.1">
    <property type="nucleotide sequence ID" value="NC_007429.1"/>
</dbReference>